<reference evidence="1" key="1">
    <citation type="journal article" date="2020" name="mSystems">
        <title>Genome- and Community-Level Interaction Insights into Carbon Utilization and Element Cycling Functions of Hydrothermarchaeota in Hydrothermal Sediment.</title>
        <authorList>
            <person name="Zhou Z."/>
            <person name="Liu Y."/>
            <person name="Xu W."/>
            <person name="Pan J."/>
            <person name="Luo Z.H."/>
            <person name="Li M."/>
        </authorList>
    </citation>
    <scope>NUCLEOTIDE SEQUENCE [LARGE SCALE GENOMIC DNA]</scope>
    <source>
        <strain evidence="1">HyVt-577</strain>
    </source>
</reference>
<name>A0A7V4U3T8_CALAY</name>
<sequence>MKNLLLLISMLVFFFQCSSGQFRYPPRCEAERYYRTKCNSCHRRPDPMDKTAEQWSVVLWEHQKRLSLDDDNLRNMIAFMQRGGVCSDTSYAESK</sequence>
<gene>
    <name evidence="1" type="ORF">ENK44_11630</name>
</gene>
<protein>
    <recommendedName>
        <fullName evidence="2">Cytochrome c</fullName>
    </recommendedName>
</protein>
<organism evidence="1">
    <name type="scientific">Caldithrix abyssi</name>
    <dbReference type="NCBI Taxonomy" id="187145"/>
    <lineage>
        <taxon>Bacteria</taxon>
        <taxon>Pseudomonadati</taxon>
        <taxon>Calditrichota</taxon>
        <taxon>Calditrichia</taxon>
        <taxon>Calditrichales</taxon>
        <taxon>Calditrichaceae</taxon>
        <taxon>Caldithrix</taxon>
    </lineage>
</organism>
<proteinExistence type="predicted"/>
<dbReference type="EMBL" id="DRQG01000109">
    <property type="protein sequence ID" value="HGY56349.1"/>
    <property type="molecule type" value="Genomic_DNA"/>
</dbReference>
<evidence type="ECO:0000313" key="1">
    <source>
        <dbReference type="EMBL" id="HGY56349.1"/>
    </source>
</evidence>
<dbReference type="Proteomes" id="UP000885779">
    <property type="component" value="Unassembled WGS sequence"/>
</dbReference>
<accession>A0A7V4U3T8</accession>
<dbReference type="AlphaFoldDB" id="A0A7V4U3T8"/>
<comment type="caution">
    <text evidence="1">The sequence shown here is derived from an EMBL/GenBank/DDBJ whole genome shotgun (WGS) entry which is preliminary data.</text>
</comment>
<evidence type="ECO:0008006" key="2">
    <source>
        <dbReference type="Google" id="ProtNLM"/>
    </source>
</evidence>